<accession>E5Y5L0</accession>
<dbReference type="InterPro" id="IPR036412">
    <property type="entry name" value="HAD-like_sf"/>
</dbReference>
<dbReference type="InterPro" id="IPR050155">
    <property type="entry name" value="HAD-like_hydrolase_sf"/>
</dbReference>
<dbReference type="SFLD" id="SFLDG01129">
    <property type="entry name" value="C1.5:_HAD__Beta-PGM__Phosphata"/>
    <property type="match status" value="1"/>
</dbReference>
<name>E5Y5L0_BILW3</name>
<dbReference type="eggNOG" id="COG0546">
    <property type="taxonomic scope" value="Bacteria"/>
</dbReference>
<evidence type="ECO:0000256" key="3">
    <source>
        <dbReference type="ARBA" id="ARBA00006171"/>
    </source>
</evidence>
<dbReference type="GO" id="GO:0008967">
    <property type="term" value="F:phosphoglycolate phosphatase activity"/>
    <property type="evidence" value="ECO:0007669"/>
    <property type="project" value="UniProtKB-EC"/>
</dbReference>
<reference evidence="5 6" key="1">
    <citation type="submission" date="2010-10" db="EMBL/GenBank/DDBJ databases">
        <authorList>
            <consortium name="The Broad Institute Genome Sequencing Platform"/>
            <person name="Ward D."/>
            <person name="Earl A."/>
            <person name="Feldgarden M."/>
            <person name="Young S.K."/>
            <person name="Gargeya S."/>
            <person name="Zeng Q."/>
            <person name="Alvarado L."/>
            <person name="Berlin A."/>
            <person name="Bochicchio J."/>
            <person name="Chapman S.B."/>
            <person name="Chen Z."/>
            <person name="Freedman E."/>
            <person name="Gellesch M."/>
            <person name="Goldberg J."/>
            <person name="Griggs A."/>
            <person name="Gujja S."/>
            <person name="Heilman E."/>
            <person name="Heiman D."/>
            <person name="Howarth C."/>
            <person name="Mehta T."/>
            <person name="Neiman D."/>
            <person name="Pearson M."/>
            <person name="Roberts A."/>
            <person name="Saif S."/>
            <person name="Shea T."/>
            <person name="Shenoy N."/>
            <person name="Sisk P."/>
            <person name="Stolte C."/>
            <person name="Sykes S."/>
            <person name="White J."/>
            <person name="Yandava C."/>
            <person name="Allen-Vercoe E."/>
            <person name="Sibley C."/>
            <person name="Ambrose C.E."/>
            <person name="Strauss J."/>
            <person name="Daigneault M."/>
            <person name="Haas B."/>
            <person name="Nusbaum C."/>
            <person name="Birren B."/>
        </authorList>
    </citation>
    <scope>NUCLEOTIDE SEQUENCE [LARGE SCALE GENOMIC DNA]</scope>
    <source>
        <strain evidence="5 6">3_1_6</strain>
    </source>
</reference>
<keyword evidence="6" id="KW-1185">Reference proteome</keyword>
<evidence type="ECO:0000313" key="6">
    <source>
        <dbReference type="Proteomes" id="UP000006034"/>
    </source>
</evidence>
<dbReference type="Gene3D" id="3.40.50.1000">
    <property type="entry name" value="HAD superfamily/HAD-like"/>
    <property type="match status" value="1"/>
</dbReference>
<dbReference type="SFLD" id="SFLDS00003">
    <property type="entry name" value="Haloacid_Dehalogenase"/>
    <property type="match status" value="1"/>
</dbReference>
<dbReference type="GeneID" id="78086595"/>
<protein>
    <recommendedName>
        <fullName evidence="4">phosphoglycolate phosphatase</fullName>
        <ecNumber evidence="4">3.1.3.18</ecNumber>
    </recommendedName>
</protein>
<comment type="catalytic activity">
    <reaction evidence="1">
        <text>2-phosphoglycolate + H2O = glycolate + phosphate</text>
        <dbReference type="Rhea" id="RHEA:14369"/>
        <dbReference type="ChEBI" id="CHEBI:15377"/>
        <dbReference type="ChEBI" id="CHEBI:29805"/>
        <dbReference type="ChEBI" id="CHEBI:43474"/>
        <dbReference type="ChEBI" id="CHEBI:58033"/>
        <dbReference type="EC" id="3.1.3.18"/>
    </reaction>
</comment>
<dbReference type="EMBL" id="ADCP02000001">
    <property type="protein sequence ID" value="EFV44735.2"/>
    <property type="molecule type" value="Genomic_DNA"/>
</dbReference>
<dbReference type="InterPro" id="IPR041492">
    <property type="entry name" value="HAD_2"/>
</dbReference>
<comment type="similarity">
    <text evidence="3">Belongs to the HAD-like hydrolase superfamily. CbbY/CbbZ/Gph/YieH family.</text>
</comment>
<dbReference type="RefSeq" id="WP_016360836.1">
    <property type="nucleotide sequence ID" value="NZ_KE150238.1"/>
</dbReference>
<dbReference type="Gene3D" id="1.10.150.240">
    <property type="entry name" value="Putative phosphatase, domain 2"/>
    <property type="match status" value="1"/>
</dbReference>
<organism evidence="5 6">
    <name type="scientific">Bilophila wadsworthia (strain 3_1_6)</name>
    <dbReference type="NCBI Taxonomy" id="563192"/>
    <lineage>
        <taxon>Bacteria</taxon>
        <taxon>Pseudomonadati</taxon>
        <taxon>Thermodesulfobacteriota</taxon>
        <taxon>Desulfovibrionia</taxon>
        <taxon>Desulfovibrionales</taxon>
        <taxon>Desulfovibrionaceae</taxon>
        <taxon>Bilophila</taxon>
    </lineage>
</organism>
<dbReference type="OrthoDB" id="9793014at2"/>
<dbReference type="PANTHER" id="PTHR43434">
    <property type="entry name" value="PHOSPHOGLYCOLATE PHOSPHATASE"/>
    <property type="match status" value="1"/>
</dbReference>
<dbReference type="EC" id="3.1.3.18" evidence="4"/>
<dbReference type="STRING" id="563192.HMPREF0179_01473"/>
<evidence type="ECO:0000256" key="1">
    <source>
        <dbReference type="ARBA" id="ARBA00000830"/>
    </source>
</evidence>
<dbReference type="Pfam" id="PF13419">
    <property type="entry name" value="HAD_2"/>
    <property type="match status" value="1"/>
</dbReference>
<dbReference type="InterPro" id="IPR006439">
    <property type="entry name" value="HAD-SF_hydro_IA"/>
</dbReference>
<reference evidence="5 6" key="2">
    <citation type="submission" date="2013-04" db="EMBL/GenBank/DDBJ databases">
        <title>The Genome Sequence of Bilophila wadsworthia 3_1_6.</title>
        <authorList>
            <consortium name="The Broad Institute Genomics Platform"/>
            <person name="Earl A."/>
            <person name="Ward D."/>
            <person name="Feldgarden M."/>
            <person name="Gevers D."/>
            <person name="Sibley C."/>
            <person name="Strauss J."/>
            <person name="Allen-Vercoe E."/>
            <person name="Walker B."/>
            <person name="Young S."/>
            <person name="Zeng Q."/>
            <person name="Gargeya S."/>
            <person name="Fitzgerald M."/>
            <person name="Haas B."/>
            <person name="Abouelleil A."/>
            <person name="Allen A.W."/>
            <person name="Alvarado L."/>
            <person name="Arachchi H.M."/>
            <person name="Berlin A.M."/>
            <person name="Chapman S.B."/>
            <person name="Gainer-Dewar J."/>
            <person name="Goldberg J."/>
            <person name="Griggs A."/>
            <person name="Gujja S."/>
            <person name="Hansen M."/>
            <person name="Howarth C."/>
            <person name="Imamovic A."/>
            <person name="Ireland A."/>
            <person name="Larimer J."/>
            <person name="McCowan C."/>
            <person name="Murphy C."/>
            <person name="Pearson M."/>
            <person name="Poon T.W."/>
            <person name="Priest M."/>
            <person name="Roberts A."/>
            <person name="Saif S."/>
            <person name="Shea T."/>
            <person name="Sisk P."/>
            <person name="Sykes S."/>
            <person name="Wortman J."/>
            <person name="Nusbaum C."/>
            <person name="Birren B."/>
        </authorList>
    </citation>
    <scope>NUCLEOTIDE SEQUENCE [LARGE SCALE GENOMIC DNA]</scope>
    <source>
        <strain evidence="5 6">3_1_6</strain>
    </source>
</reference>
<dbReference type="GO" id="GO:0006281">
    <property type="term" value="P:DNA repair"/>
    <property type="evidence" value="ECO:0007669"/>
    <property type="project" value="TreeGrafter"/>
</dbReference>
<dbReference type="InterPro" id="IPR023198">
    <property type="entry name" value="PGP-like_dom2"/>
</dbReference>
<dbReference type="NCBIfam" id="TIGR01549">
    <property type="entry name" value="HAD-SF-IA-v1"/>
    <property type="match status" value="1"/>
</dbReference>
<dbReference type="GO" id="GO:0005829">
    <property type="term" value="C:cytosol"/>
    <property type="evidence" value="ECO:0007669"/>
    <property type="project" value="TreeGrafter"/>
</dbReference>
<gene>
    <name evidence="5" type="ORF">HMPREF0179_01473</name>
</gene>
<evidence type="ECO:0000313" key="5">
    <source>
        <dbReference type="EMBL" id="EFV44735.2"/>
    </source>
</evidence>
<keyword evidence="5" id="KW-0378">Hydrolase</keyword>
<dbReference type="SUPFAM" id="SSF56784">
    <property type="entry name" value="HAD-like"/>
    <property type="match status" value="1"/>
</dbReference>
<dbReference type="PANTHER" id="PTHR43434:SF1">
    <property type="entry name" value="PHOSPHOGLYCOLATE PHOSPHATASE"/>
    <property type="match status" value="1"/>
</dbReference>
<dbReference type="InterPro" id="IPR023214">
    <property type="entry name" value="HAD_sf"/>
</dbReference>
<sequence>MMQSSVTTLASLLERTFPAGLSGLIFDCDGVMVDSRDVNIGYYNLLLREVGKPPITPEQAGYVQMSTAKEALEYIFSPEELKLLPAIAERYPYRDVALPQLELEPGLADMLHWLRERGVRLGIHTNRGSGMWDLLARFNLCEMFDPVMTAEIVPSKPDPAGVHRILETWKFGPESVGFIGDSATDAAAAQGGGVPLLAYNSPDLPAAVHVDNFAHLRSALERLPRLGRT</sequence>
<dbReference type="HOGENOM" id="CLU_045011_19_3_7"/>
<proteinExistence type="inferred from homology"/>
<dbReference type="Proteomes" id="UP000006034">
    <property type="component" value="Unassembled WGS sequence"/>
</dbReference>
<comment type="caution">
    <text evidence="5">The sequence shown here is derived from an EMBL/GenBank/DDBJ whole genome shotgun (WGS) entry which is preliminary data.</text>
</comment>
<evidence type="ECO:0000256" key="2">
    <source>
        <dbReference type="ARBA" id="ARBA00004818"/>
    </source>
</evidence>
<dbReference type="AlphaFoldDB" id="E5Y5L0"/>
<comment type="pathway">
    <text evidence="2">Organic acid metabolism; glycolate biosynthesis; glycolate from 2-phosphoglycolate: step 1/1.</text>
</comment>
<evidence type="ECO:0000256" key="4">
    <source>
        <dbReference type="ARBA" id="ARBA00013078"/>
    </source>
</evidence>